<proteinExistence type="predicted"/>
<sequence length="227" mass="25412">LCDLDPQGSATFYFRVKPHVQAGAKVITRGGKHLTQSIKETDYEGLDLLPSDVSYRHFSLALDKIKGGKKRLQESLAPLQALYTYIVLDCPPTLSLLTESILTAADNLLIPVVPTTLSMRAYAQLLAFVYDQHYGDRPITAFFSMVERSKTQHRTVMQETLGHDHRFLKSFIPYTADIEKMGLRREPVGAFAPHSPGALAYAALWQELQSGWLPNPSLQHPMETESL</sequence>
<organism evidence="2 3">
    <name type="scientific">Candidatus Entotheonella gemina</name>
    <dbReference type="NCBI Taxonomy" id="1429439"/>
    <lineage>
        <taxon>Bacteria</taxon>
        <taxon>Pseudomonadati</taxon>
        <taxon>Nitrospinota/Tectimicrobiota group</taxon>
        <taxon>Candidatus Tectimicrobiota</taxon>
        <taxon>Candidatus Entotheonellia</taxon>
        <taxon>Candidatus Entotheonellales</taxon>
        <taxon>Candidatus Entotheonellaceae</taxon>
        <taxon>Candidatus Entotheonella</taxon>
    </lineage>
</organism>
<dbReference type="Pfam" id="PF13614">
    <property type="entry name" value="AAA_31"/>
    <property type="match status" value="1"/>
</dbReference>
<dbReference type="InterPro" id="IPR027417">
    <property type="entry name" value="P-loop_NTPase"/>
</dbReference>
<protein>
    <recommendedName>
        <fullName evidence="1">AAA domain-containing protein</fullName>
    </recommendedName>
</protein>
<gene>
    <name evidence="2" type="ORF">ETSY2_32740</name>
</gene>
<dbReference type="HOGENOM" id="CLU_1216937_0_0_7"/>
<dbReference type="EMBL" id="AZHX01001397">
    <property type="protein sequence ID" value="ETX03726.1"/>
    <property type="molecule type" value="Genomic_DNA"/>
</dbReference>
<dbReference type="PANTHER" id="PTHR13696">
    <property type="entry name" value="P-LOOP CONTAINING NUCLEOSIDE TRIPHOSPHATE HYDROLASE"/>
    <property type="match status" value="1"/>
</dbReference>
<keyword evidence="3" id="KW-1185">Reference proteome</keyword>
<dbReference type="CDD" id="cd02042">
    <property type="entry name" value="ParAB_family"/>
    <property type="match status" value="1"/>
</dbReference>
<evidence type="ECO:0000313" key="3">
    <source>
        <dbReference type="Proteomes" id="UP000019140"/>
    </source>
</evidence>
<dbReference type="Gene3D" id="3.40.50.300">
    <property type="entry name" value="P-loop containing nucleotide triphosphate hydrolases"/>
    <property type="match status" value="1"/>
</dbReference>
<dbReference type="InterPro" id="IPR050678">
    <property type="entry name" value="DNA_Partitioning_ATPase"/>
</dbReference>
<evidence type="ECO:0000259" key="1">
    <source>
        <dbReference type="Pfam" id="PF13614"/>
    </source>
</evidence>
<dbReference type="PANTHER" id="PTHR13696:SF52">
    <property type="entry name" value="PARA FAMILY PROTEIN CT_582"/>
    <property type="match status" value="1"/>
</dbReference>
<reference evidence="2 3" key="1">
    <citation type="journal article" date="2014" name="Nature">
        <title>An environmental bacterial taxon with a large and distinct metabolic repertoire.</title>
        <authorList>
            <person name="Wilson M.C."/>
            <person name="Mori T."/>
            <person name="Ruckert C."/>
            <person name="Uria A.R."/>
            <person name="Helf M.J."/>
            <person name="Takada K."/>
            <person name="Gernert C."/>
            <person name="Steffens U.A."/>
            <person name="Heycke N."/>
            <person name="Schmitt S."/>
            <person name="Rinke C."/>
            <person name="Helfrich E.J."/>
            <person name="Brachmann A.O."/>
            <person name="Gurgui C."/>
            <person name="Wakimoto T."/>
            <person name="Kracht M."/>
            <person name="Crusemann M."/>
            <person name="Hentschel U."/>
            <person name="Abe I."/>
            <person name="Matsunaga S."/>
            <person name="Kalinowski J."/>
            <person name="Takeyama H."/>
            <person name="Piel J."/>
        </authorList>
    </citation>
    <scope>NUCLEOTIDE SEQUENCE [LARGE SCALE GENOMIC DNA]</scope>
    <source>
        <strain evidence="3">TSY2</strain>
    </source>
</reference>
<evidence type="ECO:0000313" key="2">
    <source>
        <dbReference type="EMBL" id="ETX03726.1"/>
    </source>
</evidence>
<feature type="non-terminal residue" evidence="2">
    <location>
        <position position="1"/>
    </location>
</feature>
<dbReference type="SUPFAM" id="SSF52540">
    <property type="entry name" value="P-loop containing nucleoside triphosphate hydrolases"/>
    <property type="match status" value="1"/>
</dbReference>
<name>W4M187_9BACT</name>
<feature type="domain" description="AAA" evidence="1">
    <location>
        <begin position="1"/>
        <end position="129"/>
    </location>
</feature>
<dbReference type="InterPro" id="IPR025669">
    <property type="entry name" value="AAA_dom"/>
</dbReference>
<dbReference type="AlphaFoldDB" id="W4M187"/>
<dbReference type="Proteomes" id="UP000019140">
    <property type="component" value="Unassembled WGS sequence"/>
</dbReference>
<comment type="caution">
    <text evidence="2">The sequence shown here is derived from an EMBL/GenBank/DDBJ whole genome shotgun (WGS) entry which is preliminary data.</text>
</comment>
<accession>W4M187</accession>